<dbReference type="KEGG" id="alus:STSP2_01090"/>
<dbReference type="Pfam" id="PF25209">
    <property type="entry name" value="Phage_capsid_4"/>
    <property type="match status" value="1"/>
</dbReference>
<keyword evidence="6" id="KW-1185">Reference proteome</keyword>
<dbReference type="GO" id="GO:0006508">
    <property type="term" value="P:proteolysis"/>
    <property type="evidence" value="ECO:0007669"/>
    <property type="project" value="UniProtKB-KW"/>
</dbReference>
<name>A0A1U9NJL7_9BACT</name>
<gene>
    <name evidence="5" type="ORF">STSP2_01090</name>
</gene>
<dbReference type="AlphaFoldDB" id="A0A1U9NJL7"/>
<reference evidence="6" key="1">
    <citation type="submission" date="2017-02" db="EMBL/GenBank/DDBJ databases">
        <title>Comparative genomics and description of representatives of a novel lineage of planctomycetes thriving in anoxic sediments.</title>
        <authorList>
            <person name="Spring S."/>
            <person name="Bunk B."/>
            <person name="Sproer C."/>
        </authorList>
    </citation>
    <scope>NUCLEOTIDE SEQUENCE [LARGE SCALE GENOMIC DNA]</scope>
    <source>
        <strain evidence="6">ST-NAGAB-D1</strain>
    </source>
</reference>
<dbReference type="EMBL" id="CP019791">
    <property type="protein sequence ID" value="AQT67938.1"/>
    <property type="molecule type" value="Genomic_DNA"/>
</dbReference>
<dbReference type="RefSeq" id="WP_146660527.1">
    <property type="nucleotide sequence ID" value="NZ_CP019791.1"/>
</dbReference>
<dbReference type="STRING" id="1936003.STSP2_01090"/>
<evidence type="ECO:0000256" key="1">
    <source>
        <dbReference type="ARBA" id="ARBA00022612"/>
    </source>
</evidence>
<dbReference type="Pfam" id="PF04586">
    <property type="entry name" value="Peptidase_S78"/>
    <property type="match status" value="1"/>
</dbReference>
<evidence type="ECO:0000259" key="4">
    <source>
        <dbReference type="Pfam" id="PF04586"/>
    </source>
</evidence>
<accession>A0A1U9NJL7</accession>
<evidence type="ECO:0000313" key="6">
    <source>
        <dbReference type="Proteomes" id="UP000189674"/>
    </source>
</evidence>
<evidence type="ECO:0000256" key="3">
    <source>
        <dbReference type="ARBA" id="ARBA00022801"/>
    </source>
</evidence>
<feature type="domain" description="Prohead serine protease" evidence="4">
    <location>
        <begin position="49"/>
        <end position="160"/>
    </location>
</feature>
<sequence length="640" mass="69412">MKEFLTIKAESNSSQNPRVSGLAYSGGKMNLPGWKHPVVVDLAGLQIPENVPLLTNHENRTTSRVGMVSASIEESSLVISGEITSSAGTAKGIVEQAKAGADWQLSIGAEVVDAELVKTGSRTVNGIEHDAPFYHIKASNLREVSVVAVGADDSTNMKVAAMFDLKTDEKEQEIQAQAKGAEEPAKAEPIDQTEIAAKAISQERTRVAAIRNLCGGEYDDIEEQAITAGWSIEKTSKAVLEAIRESRPKADVGISVKRQPQGDTMKNTLEAALCLRAGLSGDELLKDYGEATVEAADKIRAKALPDVLLECIRIEGMSVPGDSDTALIQAAFSTVSLPGILSNVANKRMLKAFQSQPLIAPRLCSDGDLNDFKENERFRLTDVGDLEPVAADGEIKDGSVREDKATNQLDTYGKKFVLTRKMIINDDLGAFMKFPTSMGNRAARLIDQLFFKRLLANPKQGDNKALFHTGHKNILTGTDSALSHEALTQAVQMYLDQTDADGQPISVEPKFMLVPTNLKFDAIRLTRGAQLIMSGGDASAGTDPTIMPAMNAMADENLTVLSSPYLTNANYPGSSETGWYLFGNPAQVDTFEIGYLKGRRSPTIERGNTDFNTLGMWFRVYFDIGIREQDWRGMLKSDGV</sequence>
<organism evidence="5 6">
    <name type="scientific">Anaerohalosphaera lusitana</name>
    <dbReference type="NCBI Taxonomy" id="1936003"/>
    <lineage>
        <taxon>Bacteria</taxon>
        <taxon>Pseudomonadati</taxon>
        <taxon>Planctomycetota</taxon>
        <taxon>Phycisphaerae</taxon>
        <taxon>Sedimentisphaerales</taxon>
        <taxon>Anaerohalosphaeraceae</taxon>
        <taxon>Anaerohalosphaera</taxon>
    </lineage>
</organism>
<evidence type="ECO:0000313" key="5">
    <source>
        <dbReference type="EMBL" id="AQT67938.1"/>
    </source>
</evidence>
<keyword evidence="3" id="KW-0378">Hydrolase</keyword>
<dbReference type="GO" id="GO:0008233">
    <property type="term" value="F:peptidase activity"/>
    <property type="evidence" value="ECO:0007669"/>
    <property type="project" value="UniProtKB-KW"/>
</dbReference>
<keyword evidence="1" id="KW-1188">Viral release from host cell</keyword>
<protein>
    <submittedName>
        <fullName evidence="5">Caudovirus prohead protease</fullName>
    </submittedName>
</protein>
<proteinExistence type="predicted"/>
<evidence type="ECO:0000256" key="2">
    <source>
        <dbReference type="ARBA" id="ARBA00022670"/>
    </source>
</evidence>
<keyword evidence="2 5" id="KW-0645">Protease</keyword>
<dbReference type="OrthoDB" id="9806592at2"/>
<dbReference type="InterPro" id="IPR054613">
    <property type="entry name" value="Peptidase_S78_dom"/>
</dbReference>
<dbReference type="Proteomes" id="UP000189674">
    <property type="component" value="Chromosome"/>
</dbReference>